<dbReference type="AlphaFoldDB" id="A0A9Q1B6F7"/>
<comment type="caution">
    <text evidence="2">The sequence shown here is derived from an EMBL/GenBank/DDBJ whole genome shotgun (WGS) entry which is preliminary data.</text>
</comment>
<dbReference type="InterPro" id="IPR044822">
    <property type="entry name" value="Myb_DNA-bind_4"/>
</dbReference>
<reference evidence="2" key="1">
    <citation type="journal article" date="2023" name="DNA Res.">
        <title>Chromosome-level genome assembly of Phrynocephalus forsythii using third-generation DNA sequencing and Hi-C analysis.</title>
        <authorList>
            <person name="Qi Y."/>
            <person name="Zhao W."/>
            <person name="Zhao Y."/>
            <person name="Niu C."/>
            <person name="Cao S."/>
            <person name="Zhang Y."/>
        </authorList>
    </citation>
    <scope>NUCLEOTIDE SEQUENCE</scope>
    <source>
        <tissue evidence="2">Muscle</tissue>
    </source>
</reference>
<organism evidence="2 3">
    <name type="scientific">Phrynocephalus forsythii</name>
    <dbReference type="NCBI Taxonomy" id="171643"/>
    <lineage>
        <taxon>Eukaryota</taxon>
        <taxon>Metazoa</taxon>
        <taxon>Chordata</taxon>
        <taxon>Craniata</taxon>
        <taxon>Vertebrata</taxon>
        <taxon>Euteleostomi</taxon>
        <taxon>Lepidosauria</taxon>
        <taxon>Squamata</taxon>
        <taxon>Bifurcata</taxon>
        <taxon>Unidentata</taxon>
        <taxon>Episquamata</taxon>
        <taxon>Toxicofera</taxon>
        <taxon>Iguania</taxon>
        <taxon>Acrodonta</taxon>
        <taxon>Agamidae</taxon>
        <taxon>Agaminae</taxon>
        <taxon>Phrynocephalus</taxon>
    </lineage>
</organism>
<name>A0A9Q1B6F7_9SAUR</name>
<dbReference type="Pfam" id="PF13837">
    <property type="entry name" value="Myb_DNA-bind_4"/>
    <property type="match status" value="1"/>
</dbReference>
<protein>
    <recommendedName>
        <fullName evidence="1">Myb/SANT-like DNA-binding domain-containing protein</fullName>
    </recommendedName>
</protein>
<feature type="domain" description="Myb/SANT-like DNA-binding" evidence="1">
    <location>
        <begin position="2"/>
        <end position="55"/>
    </location>
</feature>
<keyword evidence="3" id="KW-1185">Reference proteome</keyword>
<evidence type="ECO:0000313" key="3">
    <source>
        <dbReference type="Proteomes" id="UP001142489"/>
    </source>
</evidence>
<gene>
    <name evidence="2" type="ORF">JRQ81_004917</name>
</gene>
<proteinExistence type="predicted"/>
<dbReference type="OrthoDB" id="9050360at2759"/>
<sequence>MISTELSKIGFSQSAEECRTKTKSLRKLYKQAVLHNNTSGSGRSKFIWFDEMAQIFRTDTSIHPLHTTESESTAGAETMERAGDVLVTLDLVESNDFLLSAGSDVSGIENLQQQQITWYLQSITSVSLELTSRGLSLGDPTLDNTSCED</sequence>
<evidence type="ECO:0000313" key="2">
    <source>
        <dbReference type="EMBL" id="KAJ7341140.1"/>
    </source>
</evidence>
<dbReference type="PANTHER" id="PTHR47595:SF1">
    <property type="entry name" value="MYB_SANT-LIKE DNA-BINDING DOMAIN-CONTAINING PROTEIN"/>
    <property type="match status" value="1"/>
</dbReference>
<accession>A0A9Q1B6F7</accession>
<dbReference type="PANTHER" id="PTHR47595">
    <property type="entry name" value="HEAT SHOCK 70 KDA PROTEIN 14"/>
    <property type="match status" value="1"/>
</dbReference>
<dbReference type="Proteomes" id="UP001142489">
    <property type="component" value="Unassembled WGS sequence"/>
</dbReference>
<dbReference type="EMBL" id="JAPFRF010000002">
    <property type="protein sequence ID" value="KAJ7341140.1"/>
    <property type="molecule type" value="Genomic_DNA"/>
</dbReference>
<evidence type="ECO:0000259" key="1">
    <source>
        <dbReference type="Pfam" id="PF13837"/>
    </source>
</evidence>